<feature type="compositionally biased region" description="Low complexity" evidence="1">
    <location>
        <begin position="186"/>
        <end position="196"/>
    </location>
</feature>
<dbReference type="CDD" id="cd06974">
    <property type="entry name" value="TerD_like"/>
    <property type="match status" value="1"/>
</dbReference>
<name>A0A0A3IFD6_9BACI</name>
<sequence>MQLKRGQKVDITKNKTVQMFRFHIKWQSKKEMEVDISAFLLDSGNQCVKDEHFIFYGQPQGVDGSVSHHSISHHEEAIDISFQKVPSYIEKIALASTIHEGDEQDLRLRDMEEATLFIKDTQTNEVLYEFPFKGQLDQETAVVIGELYRHNGEWKFNAVGSGFFGGLTALCENFGIQVDNEATQQEVPVPNSSVEEPPVPVPPAQLQQTDASQTGSSSVLLKKGQSIQVQKSSLMTATLEWINKKKELDFYCFYVLQTGEVGKVNARHLGSSSSAPYITLDIDRKTAGERQVVIHQPSKLKYVLFASYKPLSSGAYGYKKIKAKVVLDNQMGEQITASLYENNRYSYWAAIAHIDFTKTNGLIITQVERYSRPGSEKTPVLYEDGSFQMDKGTIEFK</sequence>
<evidence type="ECO:0000313" key="4">
    <source>
        <dbReference type="Proteomes" id="UP000030437"/>
    </source>
</evidence>
<dbReference type="Pfam" id="PF02342">
    <property type="entry name" value="TerD"/>
    <property type="match status" value="1"/>
</dbReference>
<dbReference type="eggNOG" id="COG4110">
    <property type="taxonomic scope" value="Bacteria"/>
</dbReference>
<evidence type="ECO:0000256" key="1">
    <source>
        <dbReference type="SAM" id="MobiDB-lite"/>
    </source>
</evidence>
<dbReference type="eggNOG" id="COG2310">
    <property type="taxonomic scope" value="Bacteria"/>
</dbReference>
<accession>A0A0A3IFD6</accession>
<dbReference type="InterPro" id="IPR003325">
    <property type="entry name" value="TerD"/>
</dbReference>
<dbReference type="Proteomes" id="UP000030437">
    <property type="component" value="Unassembled WGS sequence"/>
</dbReference>
<evidence type="ECO:0000313" key="3">
    <source>
        <dbReference type="EMBL" id="KGR83476.1"/>
    </source>
</evidence>
<comment type="caution">
    <text evidence="3">The sequence shown here is derived from an EMBL/GenBank/DDBJ whole genome shotgun (WGS) entry which is preliminary data.</text>
</comment>
<organism evidence="3 4">
    <name type="scientific">Lysinibacillus odysseyi 34hs-1 = NBRC 100172</name>
    <dbReference type="NCBI Taxonomy" id="1220589"/>
    <lineage>
        <taxon>Bacteria</taxon>
        <taxon>Bacillati</taxon>
        <taxon>Bacillota</taxon>
        <taxon>Bacilli</taxon>
        <taxon>Bacillales</taxon>
        <taxon>Bacillaceae</taxon>
        <taxon>Lysinibacillus</taxon>
    </lineage>
</organism>
<dbReference type="Gene3D" id="2.60.60.30">
    <property type="entry name" value="sav2460 like domains"/>
    <property type="match status" value="1"/>
</dbReference>
<gene>
    <name evidence="3" type="ORF">CD32_16760</name>
</gene>
<proteinExistence type="predicted"/>
<feature type="domain" description="TerD" evidence="2">
    <location>
        <begin position="1"/>
        <end position="174"/>
    </location>
</feature>
<dbReference type="InterPro" id="IPR051324">
    <property type="entry name" value="Stress/Tellurium_Resist"/>
</dbReference>
<dbReference type="AlphaFoldDB" id="A0A0A3IFD6"/>
<dbReference type="EMBL" id="JPVP01000058">
    <property type="protein sequence ID" value="KGR83476.1"/>
    <property type="molecule type" value="Genomic_DNA"/>
</dbReference>
<evidence type="ECO:0000259" key="2">
    <source>
        <dbReference type="Pfam" id="PF02342"/>
    </source>
</evidence>
<protein>
    <recommendedName>
        <fullName evidence="2">TerD domain-containing protein</fullName>
    </recommendedName>
</protein>
<dbReference type="PANTHER" id="PTHR32097:SF17">
    <property type="entry name" value="CAMP-BINDING PROTEIN 1-RELATED"/>
    <property type="match status" value="1"/>
</dbReference>
<dbReference type="OrthoDB" id="179721at2"/>
<feature type="region of interest" description="Disordered" evidence="1">
    <location>
        <begin position="186"/>
        <end position="209"/>
    </location>
</feature>
<dbReference type="PANTHER" id="PTHR32097">
    <property type="entry name" value="CAMP-BINDING PROTEIN 1-RELATED"/>
    <property type="match status" value="1"/>
</dbReference>
<reference evidence="3 4" key="1">
    <citation type="submission" date="2014-02" db="EMBL/GenBank/DDBJ databases">
        <title>Draft genome sequence of Lysinibacillus odysseyi NBRC 100172.</title>
        <authorList>
            <person name="Zhang F."/>
            <person name="Wang G."/>
            <person name="Zhang L."/>
        </authorList>
    </citation>
    <scope>NUCLEOTIDE SEQUENCE [LARGE SCALE GENOMIC DNA]</scope>
    <source>
        <strain evidence="3 4">NBRC 100172</strain>
    </source>
</reference>
<keyword evidence="4" id="KW-1185">Reference proteome</keyword>
<dbReference type="STRING" id="1220589.CD32_16760"/>
<dbReference type="RefSeq" id="WP_036156691.1">
    <property type="nucleotide sequence ID" value="NZ_AVCX01000003.1"/>
</dbReference>